<comment type="caution">
    <text evidence="2">The sequence shown here is derived from an EMBL/GenBank/DDBJ whole genome shotgun (WGS) entry which is preliminary data.</text>
</comment>
<evidence type="ECO:0000256" key="1">
    <source>
        <dbReference type="SAM" id="Phobius"/>
    </source>
</evidence>
<sequence>MKLLDMTSARTGLALTVRHARLALLAGGVYALAYALEAVTAARLSAAEGPLWHWLLAMLAGFVAVIPAAAAFVRLGLGQGARLSLGQDERRLLGVMALIWVLLFTVLGTAGLALMFMITALAVINVDVTAQPPAGPVDIFALFGTGEWIVAIVIMAAFAGFSLWFAARLAFSLPSTVDSARIRVLSIWPASSGRWVEIGLTLLAAAAPGLVILIAWNAAAASLTGIWPGLPYQGAEGEAAPLALIAGLGALHGLLKIALAAAPACAALGALYVKYQSDSPLEA</sequence>
<keyword evidence="1" id="KW-1133">Transmembrane helix</keyword>
<feature type="transmembrane region" description="Helical" evidence="1">
    <location>
        <begin position="51"/>
        <end position="77"/>
    </location>
</feature>
<organism evidence="2 3">
    <name type="scientific">Alkalicaulis satelles</name>
    <dbReference type="NCBI Taxonomy" id="2609175"/>
    <lineage>
        <taxon>Bacteria</taxon>
        <taxon>Pseudomonadati</taxon>
        <taxon>Pseudomonadota</taxon>
        <taxon>Alphaproteobacteria</taxon>
        <taxon>Maricaulales</taxon>
        <taxon>Maricaulaceae</taxon>
        <taxon>Alkalicaulis</taxon>
    </lineage>
</organism>
<name>A0A5M6ZIR2_9PROT</name>
<feature type="transmembrane region" description="Helical" evidence="1">
    <location>
        <begin position="148"/>
        <end position="174"/>
    </location>
</feature>
<dbReference type="EMBL" id="VWOJ01000001">
    <property type="protein sequence ID" value="KAA5804716.1"/>
    <property type="molecule type" value="Genomic_DNA"/>
</dbReference>
<protein>
    <recommendedName>
        <fullName evidence="4">Glycerophosphoryl diester phosphodiesterase membrane domain-containing protein</fullName>
    </recommendedName>
</protein>
<feature type="transmembrane region" description="Helical" evidence="1">
    <location>
        <begin position="98"/>
        <end position="124"/>
    </location>
</feature>
<accession>A0A5M6ZIR2</accession>
<reference evidence="2 3" key="1">
    <citation type="submission" date="2019-09" db="EMBL/GenBank/DDBJ databases">
        <authorList>
            <person name="Kevbrin V."/>
            <person name="Grouzdev D.S."/>
        </authorList>
    </citation>
    <scope>NUCLEOTIDE SEQUENCE [LARGE SCALE GENOMIC DNA]</scope>
    <source>
        <strain evidence="2 3">G-192</strain>
    </source>
</reference>
<dbReference type="Proteomes" id="UP000325122">
    <property type="component" value="Unassembled WGS sequence"/>
</dbReference>
<evidence type="ECO:0000313" key="2">
    <source>
        <dbReference type="EMBL" id="KAA5804716.1"/>
    </source>
</evidence>
<feature type="transmembrane region" description="Helical" evidence="1">
    <location>
        <begin position="239"/>
        <end position="272"/>
    </location>
</feature>
<gene>
    <name evidence="2" type="ORF">F1654_01560</name>
</gene>
<evidence type="ECO:0000313" key="3">
    <source>
        <dbReference type="Proteomes" id="UP000325122"/>
    </source>
</evidence>
<keyword evidence="1" id="KW-0812">Transmembrane</keyword>
<keyword evidence="3" id="KW-1185">Reference proteome</keyword>
<evidence type="ECO:0008006" key="4">
    <source>
        <dbReference type="Google" id="ProtNLM"/>
    </source>
</evidence>
<keyword evidence="1" id="KW-0472">Membrane</keyword>
<dbReference type="AlphaFoldDB" id="A0A5M6ZIR2"/>
<feature type="transmembrane region" description="Helical" evidence="1">
    <location>
        <begin position="195"/>
        <end position="219"/>
    </location>
</feature>
<proteinExistence type="predicted"/>
<dbReference type="RefSeq" id="WP_150021747.1">
    <property type="nucleotide sequence ID" value="NZ_VWOJ01000001.1"/>
</dbReference>